<dbReference type="Proteomes" id="UP000029981">
    <property type="component" value="Chromosome 7"/>
</dbReference>
<evidence type="ECO:0000313" key="2">
    <source>
        <dbReference type="Proteomes" id="UP000029981"/>
    </source>
</evidence>
<evidence type="ECO:0000313" key="1">
    <source>
        <dbReference type="EMBL" id="KGN45314.1"/>
    </source>
</evidence>
<keyword evidence="2" id="KW-1185">Reference proteome</keyword>
<proteinExistence type="predicted"/>
<reference evidence="1 2" key="1">
    <citation type="journal article" date="2009" name="Nat. Genet.">
        <title>The genome of the cucumber, Cucumis sativus L.</title>
        <authorList>
            <person name="Huang S."/>
            <person name="Li R."/>
            <person name="Zhang Z."/>
            <person name="Li L."/>
            <person name="Gu X."/>
            <person name="Fan W."/>
            <person name="Lucas W.J."/>
            <person name="Wang X."/>
            <person name="Xie B."/>
            <person name="Ni P."/>
            <person name="Ren Y."/>
            <person name="Zhu H."/>
            <person name="Li J."/>
            <person name="Lin K."/>
            <person name="Jin W."/>
            <person name="Fei Z."/>
            <person name="Li G."/>
            <person name="Staub J."/>
            <person name="Kilian A."/>
            <person name="van der Vossen E.A."/>
            <person name="Wu Y."/>
            <person name="Guo J."/>
            <person name="He J."/>
            <person name="Jia Z."/>
            <person name="Ren Y."/>
            <person name="Tian G."/>
            <person name="Lu Y."/>
            <person name="Ruan J."/>
            <person name="Qian W."/>
            <person name="Wang M."/>
            <person name="Huang Q."/>
            <person name="Li B."/>
            <person name="Xuan Z."/>
            <person name="Cao J."/>
            <person name="Asan"/>
            <person name="Wu Z."/>
            <person name="Zhang J."/>
            <person name="Cai Q."/>
            <person name="Bai Y."/>
            <person name="Zhao B."/>
            <person name="Han Y."/>
            <person name="Li Y."/>
            <person name="Li X."/>
            <person name="Wang S."/>
            <person name="Shi Q."/>
            <person name="Liu S."/>
            <person name="Cho W.K."/>
            <person name="Kim J.Y."/>
            <person name="Xu Y."/>
            <person name="Heller-Uszynska K."/>
            <person name="Miao H."/>
            <person name="Cheng Z."/>
            <person name="Zhang S."/>
            <person name="Wu J."/>
            <person name="Yang Y."/>
            <person name="Kang H."/>
            <person name="Li M."/>
            <person name="Liang H."/>
            <person name="Ren X."/>
            <person name="Shi Z."/>
            <person name="Wen M."/>
            <person name="Jian M."/>
            <person name="Yang H."/>
            <person name="Zhang G."/>
            <person name="Yang Z."/>
            <person name="Chen R."/>
            <person name="Liu S."/>
            <person name="Li J."/>
            <person name="Ma L."/>
            <person name="Liu H."/>
            <person name="Zhou Y."/>
            <person name="Zhao J."/>
            <person name="Fang X."/>
            <person name="Li G."/>
            <person name="Fang L."/>
            <person name="Li Y."/>
            <person name="Liu D."/>
            <person name="Zheng H."/>
            <person name="Zhang Y."/>
            <person name="Qin N."/>
            <person name="Li Z."/>
            <person name="Yang G."/>
            <person name="Yang S."/>
            <person name="Bolund L."/>
            <person name="Kristiansen K."/>
            <person name="Zheng H."/>
            <person name="Li S."/>
            <person name="Zhang X."/>
            <person name="Yang H."/>
            <person name="Wang J."/>
            <person name="Sun R."/>
            <person name="Zhang B."/>
            <person name="Jiang S."/>
            <person name="Wang J."/>
            <person name="Du Y."/>
            <person name="Li S."/>
        </authorList>
    </citation>
    <scope>NUCLEOTIDE SEQUENCE [LARGE SCALE GENOMIC DNA]</scope>
    <source>
        <strain evidence="2">cv. 9930</strain>
    </source>
</reference>
<gene>
    <name evidence="1" type="ORF">Csa_7G433920</name>
</gene>
<reference evidence="1 2" key="4">
    <citation type="journal article" date="2011" name="BMC Genomics">
        <title>RNA-Seq improves annotation of protein-coding genes in the cucumber genome.</title>
        <authorList>
            <person name="Li Z."/>
            <person name="Zhang Z."/>
            <person name="Yan P."/>
            <person name="Huang S."/>
            <person name="Fei Z."/>
            <person name="Lin K."/>
        </authorList>
    </citation>
    <scope>NUCLEOTIDE SEQUENCE [LARGE SCALE GENOMIC DNA]</scope>
    <source>
        <strain evidence="2">cv. 9930</strain>
    </source>
</reference>
<name>A0A0A0K8X5_CUCSA</name>
<dbReference type="Gramene" id="KGN45314">
    <property type="protein sequence ID" value="KGN45314"/>
    <property type="gene ID" value="Csa_7G433920"/>
</dbReference>
<reference evidence="1 2" key="2">
    <citation type="journal article" date="2009" name="PLoS ONE">
        <title>An integrated genetic and cytogenetic map of the cucumber genome.</title>
        <authorList>
            <person name="Ren Y."/>
            <person name="Zhang Z."/>
            <person name="Liu J."/>
            <person name="Staub J.E."/>
            <person name="Han Y."/>
            <person name="Cheng Z."/>
            <person name="Li X."/>
            <person name="Lu J."/>
            <person name="Miao H."/>
            <person name="Kang H."/>
            <person name="Xie B."/>
            <person name="Gu X."/>
            <person name="Wang X."/>
            <person name="Du Y."/>
            <person name="Jin W."/>
            <person name="Huang S."/>
        </authorList>
    </citation>
    <scope>NUCLEOTIDE SEQUENCE [LARGE SCALE GENOMIC DNA]</scope>
    <source>
        <strain evidence="2">cv. 9930</strain>
    </source>
</reference>
<organism evidence="1 2">
    <name type="scientific">Cucumis sativus</name>
    <name type="common">Cucumber</name>
    <dbReference type="NCBI Taxonomy" id="3659"/>
    <lineage>
        <taxon>Eukaryota</taxon>
        <taxon>Viridiplantae</taxon>
        <taxon>Streptophyta</taxon>
        <taxon>Embryophyta</taxon>
        <taxon>Tracheophyta</taxon>
        <taxon>Spermatophyta</taxon>
        <taxon>Magnoliopsida</taxon>
        <taxon>eudicotyledons</taxon>
        <taxon>Gunneridae</taxon>
        <taxon>Pentapetalae</taxon>
        <taxon>rosids</taxon>
        <taxon>fabids</taxon>
        <taxon>Cucurbitales</taxon>
        <taxon>Cucurbitaceae</taxon>
        <taxon>Benincaseae</taxon>
        <taxon>Cucumis</taxon>
    </lineage>
</organism>
<dbReference type="AlphaFoldDB" id="A0A0A0K8X5"/>
<reference evidence="1 2" key="3">
    <citation type="journal article" date="2010" name="BMC Genomics">
        <title>Transcriptome sequencing and comparative analysis of cucumber flowers with different sex types.</title>
        <authorList>
            <person name="Guo S."/>
            <person name="Zheng Y."/>
            <person name="Joung J.G."/>
            <person name="Liu S."/>
            <person name="Zhang Z."/>
            <person name="Crasta O.R."/>
            <person name="Sobral B.W."/>
            <person name="Xu Y."/>
            <person name="Huang S."/>
            <person name="Fei Z."/>
        </authorList>
    </citation>
    <scope>NUCLEOTIDE SEQUENCE [LARGE SCALE GENOMIC DNA]</scope>
    <source>
        <strain evidence="2">cv. 9930</strain>
    </source>
</reference>
<dbReference type="EMBL" id="CM002928">
    <property type="protein sequence ID" value="KGN45314.1"/>
    <property type="molecule type" value="Genomic_DNA"/>
</dbReference>
<protein>
    <submittedName>
        <fullName evidence="1">Uncharacterized protein</fullName>
    </submittedName>
</protein>
<sequence length="76" mass="8820">MATLNSIRSLPGCLDNVRKVENEVRQKMKFQWNQQNIGNLTAMPNLRKPVWLSLMAEKICAVLPWNFVENENTHLP</sequence>
<accession>A0A0A0K8X5</accession>